<organism evidence="23 24">
    <name type="scientific">Gemmatirosa kalamazoonensis</name>
    <dbReference type="NCBI Taxonomy" id="861299"/>
    <lineage>
        <taxon>Bacteria</taxon>
        <taxon>Pseudomonadati</taxon>
        <taxon>Gemmatimonadota</taxon>
        <taxon>Gemmatimonadia</taxon>
        <taxon>Gemmatimonadales</taxon>
        <taxon>Gemmatimonadaceae</taxon>
        <taxon>Gemmatirosa</taxon>
    </lineage>
</organism>
<evidence type="ECO:0000256" key="5">
    <source>
        <dbReference type="ARBA" id="ARBA00013023"/>
    </source>
</evidence>
<evidence type="ECO:0000256" key="4">
    <source>
        <dbReference type="ARBA" id="ARBA00008276"/>
    </source>
</evidence>
<dbReference type="HOGENOM" id="CLU_015869_1_2_0"/>
<keyword evidence="11" id="KW-0067">ATP-binding</keyword>
<dbReference type="eggNOG" id="COG0285">
    <property type="taxonomic scope" value="Bacteria"/>
</dbReference>
<gene>
    <name evidence="23" type="ORF">J421_3392</name>
</gene>
<comment type="catalytic activity">
    <reaction evidence="17">
        <text>(6S)-5,6,7,8-tetrahydrofolyl-(gamma-L-Glu)(n) + L-glutamate + ATP = (6S)-5,6,7,8-tetrahydrofolyl-(gamma-L-Glu)(n+1) + ADP + phosphate + H(+)</text>
        <dbReference type="Rhea" id="RHEA:10580"/>
        <dbReference type="Rhea" id="RHEA-COMP:14738"/>
        <dbReference type="Rhea" id="RHEA-COMP:14740"/>
        <dbReference type="ChEBI" id="CHEBI:15378"/>
        <dbReference type="ChEBI" id="CHEBI:29985"/>
        <dbReference type="ChEBI" id="CHEBI:30616"/>
        <dbReference type="ChEBI" id="CHEBI:43474"/>
        <dbReference type="ChEBI" id="CHEBI:141005"/>
        <dbReference type="ChEBI" id="CHEBI:456216"/>
        <dbReference type="EC" id="6.3.2.17"/>
    </reaction>
</comment>
<evidence type="ECO:0000256" key="17">
    <source>
        <dbReference type="ARBA" id="ARBA00047493"/>
    </source>
</evidence>
<dbReference type="GO" id="GO:0004326">
    <property type="term" value="F:tetrahydrofolylpolyglutamate synthase activity"/>
    <property type="evidence" value="ECO:0007669"/>
    <property type="project" value="UniProtKB-EC"/>
</dbReference>
<protein>
    <recommendedName>
        <fullName evidence="7">Dihydrofolate synthase/folylpolyglutamate synthase</fullName>
        <ecNumber evidence="5">6.3.2.12</ecNumber>
        <ecNumber evidence="6">6.3.2.17</ecNumber>
    </recommendedName>
    <alternativeName>
        <fullName evidence="16">Folylpoly-gamma-glutamate synthetase-dihydrofolate synthetase</fullName>
    </alternativeName>
    <alternativeName>
        <fullName evidence="14">Folylpolyglutamate synthetase</fullName>
    </alternativeName>
    <alternativeName>
        <fullName evidence="15">Tetrahydrofolylpolyglutamate synthase</fullName>
    </alternativeName>
</protein>
<evidence type="ECO:0000256" key="7">
    <source>
        <dbReference type="ARBA" id="ARBA00019357"/>
    </source>
</evidence>
<dbReference type="InParanoid" id="W0RIK1"/>
<dbReference type="InterPro" id="IPR036615">
    <property type="entry name" value="Mur_ligase_C_dom_sf"/>
</dbReference>
<dbReference type="EC" id="6.3.2.12" evidence="5"/>
<dbReference type="PANTHER" id="PTHR11136:SF0">
    <property type="entry name" value="DIHYDROFOLATE SYNTHETASE-RELATED"/>
    <property type="match status" value="1"/>
</dbReference>
<comment type="catalytic activity">
    <reaction evidence="18">
        <text>10-formyltetrahydrofolyl-(gamma-L-Glu)(n) + L-glutamate + ATP = 10-formyltetrahydrofolyl-(gamma-L-Glu)(n+1) + ADP + phosphate + H(+)</text>
        <dbReference type="Rhea" id="RHEA:51904"/>
        <dbReference type="Rhea" id="RHEA-COMP:13088"/>
        <dbReference type="Rhea" id="RHEA-COMP:14300"/>
        <dbReference type="ChEBI" id="CHEBI:15378"/>
        <dbReference type="ChEBI" id="CHEBI:29985"/>
        <dbReference type="ChEBI" id="CHEBI:30616"/>
        <dbReference type="ChEBI" id="CHEBI:43474"/>
        <dbReference type="ChEBI" id="CHEBI:134413"/>
        <dbReference type="ChEBI" id="CHEBI:456216"/>
        <dbReference type="EC" id="6.3.2.17"/>
    </reaction>
</comment>
<keyword evidence="13" id="KW-0289">Folate biosynthesis</keyword>
<evidence type="ECO:0000256" key="13">
    <source>
        <dbReference type="ARBA" id="ARBA00022909"/>
    </source>
</evidence>
<dbReference type="GO" id="GO:0046656">
    <property type="term" value="P:folic acid biosynthetic process"/>
    <property type="evidence" value="ECO:0007669"/>
    <property type="project" value="UniProtKB-KW"/>
</dbReference>
<accession>W0RIK1</accession>
<evidence type="ECO:0000256" key="18">
    <source>
        <dbReference type="ARBA" id="ARBA00047808"/>
    </source>
</evidence>
<dbReference type="STRING" id="861299.J421_3392"/>
<evidence type="ECO:0000256" key="14">
    <source>
        <dbReference type="ARBA" id="ARBA00030048"/>
    </source>
</evidence>
<feature type="domain" description="Mur ligase central" evidence="22">
    <location>
        <begin position="4"/>
        <end position="224"/>
    </location>
</feature>
<keyword evidence="8" id="KW-0436">Ligase</keyword>
<evidence type="ECO:0000256" key="6">
    <source>
        <dbReference type="ARBA" id="ARBA00013025"/>
    </source>
</evidence>
<evidence type="ECO:0000256" key="3">
    <source>
        <dbReference type="ARBA" id="ARBA00005150"/>
    </source>
</evidence>
<comment type="catalytic activity">
    <reaction evidence="19">
        <text>(6R)-5,10-methylenetetrahydrofolyl-(gamma-L-Glu)(n) + L-glutamate + ATP = (6R)-5,10-methylenetetrahydrofolyl-(gamma-L-Glu)(n+1) + ADP + phosphate + H(+)</text>
        <dbReference type="Rhea" id="RHEA:51912"/>
        <dbReference type="Rhea" id="RHEA-COMP:13257"/>
        <dbReference type="Rhea" id="RHEA-COMP:13258"/>
        <dbReference type="ChEBI" id="CHEBI:15378"/>
        <dbReference type="ChEBI" id="CHEBI:29985"/>
        <dbReference type="ChEBI" id="CHEBI:30616"/>
        <dbReference type="ChEBI" id="CHEBI:43474"/>
        <dbReference type="ChEBI" id="CHEBI:136572"/>
        <dbReference type="ChEBI" id="CHEBI:456216"/>
        <dbReference type="EC" id="6.3.2.17"/>
    </reaction>
</comment>
<keyword evidence="24" id="KW-1185">Reference proteome</keyword>
<keyword evidence="12" id="KW-0460">Magnesium</keyword>
<comment type="pathway">
    <text evidence="3">Cofactor biosynthesis; tetrahydrofolylpolyglutamate biosynthesis.</text>
</comment>
<dbReference type="Proteomes" id="UP000019151">
    <property type="component" value="Chromosome"/>
</dbReference>
<dbReference type="AlphaFoldDB" id="W0RIK1"/>
<evidence type="ECO:0000256" key="12">
    <source>
        <dbReference type="ARBA" id="ARBA00022842"/>
    </source>
</evidence>
<dbReference type="GO" id="GO:0005524">
    <property type="term" value="F:ATP binding"/>
    <property type="evidence" value="ECO:0007669"/>
    <property type="project" value="UniProtKB-KW"/>
</dbReference>
<evidence type="ECO:0000256" key="19">
    <source>
        <dbReference type="ARBA" id="ARBA00049035"/>
    </source>
</evidence>
<dbReference type="PIRSF" id="PIRSF001563">
    <property type="entry name" value="Folylpolyglu_synth"/>
    <property type="match status" value="1"/>
</dbReference>
<dbReference type="GO" id="GO:0005737">
    <property type="term" value="C:cytoplasm"/>
    <property type="evidence" value="ECO:0007669"/>
    <property type="project" value="TreeGrafter"/>
</dbReference>
<dbReference type="GO" id="GO:0008841">
    <property type="term" value="F:dihydrofolate synthase activity"/>
    <property type="evidence" value="ECO:0007669"/>
    <property type="project" value="UniProtKB-EC"/>
</dbReference>
<evidence type="ECO:0000256" key="20">
    <source>
        <dbReference type="ARBA" id="ARBA00049161"/>
    </source>
</evidence>
<dbReference type="PATRIC" id="fig|861299.3.peg.3443"/>
<dbReference type="GO" id="GO:0046872">
    <property type="term" value="F:metal ion binding"/>
    <property type="evidence" value="ECO:0007669"/>
    <property type="project" value="UniProtKB-KW"/>
</dbReference>
<evidence type="ECO:0000313" key="24">
    <source>
        <dbReference type="Proteomes" id="UP000019151"/>
    </source>
</evidence>
<evidence type="ECO:0000256" key="1">
    <source>
        <dbReference type="ARBA" id="ARBA00002714"/>
    </source>
</evidence>
<keyword evidence="10" id="KW-0547">Nucleotide-binding</keyword>
<dbReference type="FunCoup" id="W0RIK1">
    <property type="interactions" value="541"/>
</dbReference>
<evidence type="ECO:0000259" key="22">
    <source>
        <dbReference type="Pfam" id="PF08245"/>
    </source>
</evidence>
<dbReference type="Gene3D" id="3.40.1190.10">
    <property type="entry name" value="Mur-like, catalytic domain"/>
    <property type="match status" value="1"/>
</dbReference>
<dbReference type="EC" id="6.3.2.17" evidence="6"/>
<reference evidence="23 24" key="1">
    <citation type="journal article" date="2014" name="Genome Announc.">
        <title>Genome Sequence and Methylome of Soil Bacterium Gemmatirosa kalamazoonensis KBS708T, a Member of the Rarely Cultivated Gemmatimonadetes Phylum.</title>
        <authorList>
            <person name="Debruyn J.M."/>
            <person name="Radosevich M."/>
            <person name="Wommack K.E."/>
            <person name="Polson S.W."/>
            <person name="Hauser L.J."/>
            <person name="Fawaz M.N."/>
            <person name="Korlach J."/>
            <person name="Tsai Y.C."/>
        </authorList>
    </citation>
    <scope>NUCLEOTIDE SEQUENCE [LARGE SCALE GENOMIC DNA]</scope>
    <source>
        <strain evidence="23 24">KBS708</strain>
    </source>
</reference>
<dbReference type="InterPro" id="IPR013221">
    <property type="entry name" value="Mur_ligase_cen"/>
</dbReference>
<evidence type="ECO:0000256" key="16">
    <source>
        <dbReference type="ARBA" id="ARBA00032510"/>
    </source>
</evidence>
<feature type="domain" description="Mur ligase C-terminal" evidence="21">
    <location>
        <begin position="250"/>
        <end position="366"/>
    </location>
</feature>
<evidence type="ECO:0000256" key="9">
    <source>
        <dbReference type="ARBA" id="ARBA00022723"/>
    </source>
</evidence>
<keyword evidence="9" id="KW-0479">Metal-binding</keyword>
<evidence type="ECO:0000256" key="10">
    <source>
        <dbReference type="ARBA" id="ARBA00022741"/>
    </source>
</evidence>
<dbReference type="InterPro" id="IPR001645">
    <property type="entry name" value="Folylpolyglutamate_synth"/>
</dbReference>
<dbReference type="NCBIfam" id="TIGR01499">
    <property type="entry name" value="folC"/>
    <property type="match status" value="1"/>
</dbReference>
<dbReference type="Pfam" id="PF02875">
    <property type="entry name" value="Mur_ligase_C"/>
    <property type="match status" value="1"/>
</dbReference>
<dbReference type="EMBL" id="CP007128">
    <property type="protein sequence ID" value="AHG90929.1"/>
    <property type="molecule type" value="Genomic_DNA"/>
</dbReference>
<evidence type="ECO:0000256" key="8">
    <source>
        <dbReference type="ARBA" id="ARBA00022598"/>
    </source>
</evidence>
<dbReference type="SUPFAM" id="SSF53623">
    <property type="entry name" value="MurD-like peptide ligases, catalytic domain"/>
    <property type="match status" value="1"/>
</dbReference>
<evidence type="ECO:0000259" key="21">
    <source>
        <dbReference type="Pfam" id="PF02875"/>
    </source>
</evidence>
<proteinExistence type="inferred from homology"/>
<dbReference type="Gene3D" id="3.90.190.20">
    <property type="entry name" value="Mur ligase, C-terminal domain"/>
    <property type="match status" value="1"/>
</dbReference>
<evidence type="ECO:0000256" key="11">
    <source>
        <dbReference type="ARBA" id="ARBA00022840"/>
    </source>
</evidence>
<comment type="function">
    <text evidence="1">Functions in two distinct reactions of the de novo folate biosynthetic pathway. Catalyzes the addition of a glutamate residue to dihydropteroate (7,8-dihydropteroate or H2Pte) to form dihydrofolate (7,8-dihydrofolate monoglutamate or H2Pte-Glu). Also catalyzes successive additions of L-glutamate to tetrahydrofolate or 10-formyltetrahydrofolate or 5,10-methylenetetrahydrofolate, leading to folylpolyglutamate derivatives.</text>
</comment>
<comment type="catalytic activity">
    <reaction evidence="20">
        <text>7,8-dihydropteroate + L-glutamate + ATP = 7,8-dihydrofolate + ADP + phosphate + H(+)</text>
        <dbReference type="Rhea" id="RHEA:23584"/>
        <dbReference type="ChEBI" id="CHEBI:15378"/>
        <dbReference type="ChEBI" id="CHEBI:17839"/>
        <dbReference type="ChEBI" id="CHEBI:29985"/>
        <dbReference type="ChEBI" id="CHEBI:30616"/>
        <dbReference type="ChEBI" id="CHEBI:43474"/>
        <dbReference type="ChEBI" id="CHEBI:57451"/>
        <dbReference type="ChEBI" id="CHEBI:456216"/>
        <dbReference type="EC" id="6.3.2.12"/>
    </reaction>
</comment>
<dbReference type="Pfam" id="PF08245">
    <property type="entry name" value="Mur_ligase_M"/>
    <property type="match status" value="1"/>
</dbReference>
<dbReference type="PANTHER" id="PTHR11136">
    <property type="entry name" value="FOLYLPOLYGLUTAMATE SYNTHASE-RELATED"/>
    <property type="match status" value="1"/>
</dbReference>
<evidence type="ECO:0000313" key="23">
    <source>
        <dbReference type="EMBL" id="AHG90929.1"/>
    </source>
</evidence>
<dbReference type="InterPro" id="IPR036565">
    <property type="entry name" value="Mur-like_cat_sf"/>
</dbReference>
<dbReference type="KEGG" id="gba:J421_3392"/>
<dbReference type="InterPro" id="IPR004101">
    <property type="entry name" value="Mur_ligase_C"/>
</dbReference>
<name>W0RIK1_9BACT</name>
<evidence type="ECO:0000256" key="2">
    <source>
        <dbReference type="ARBA" id="ARBA00004799"/>
    </source>
</evidence>
<comment type="similarity">
    <text evidence="4">Belongs to the folylpolyglutamate synthase family.</text>
</comment>
<sequence length="384" mass="40366">MLHVAGTNGKGSTVATLDALLRARGLRAGRYTSPHLVDFRERIVVDDRPITEDEVVAFVHAHTANAERIGSTFFEFTTAMAFDHFARAGADVVVAETGLGGRLDSTNVVQPLVSAVTSIGLDHTELLGDTLDAIAREKAGVFKAGRPAVVGERDATIRHTLAALGEAVGAAPVRVIADETTLSDVAVTPDGTRFTIDGALGRGALATPLLGRFQAANTLVALTMLDAAGDAWRLPLDDAARALGAVRLPGRFQRVGRWVFDVAHNPDGARVLADTLRTVSLPRPLSALVAVLADKDWAAILTELAPVVDHLVLTAAPTAPPNRVWDPAEAQRFAASRGWSAELVTDFDAALARAAQDAGTTLVAGSFHTVGDAMARLQVDPLAR</sequence>
<dbReference type="SUPFAM" id="SSF53244">
    <property type="entry name" value="MurD-like peptide ligases, peptide-binding domain"/>
    <property type="match status" value="1"/>
</dbReference>
<evidence type="ECO:0000256" key="15">
    <source>
        <dbReference type="ARBA" id="ARBA00030592"/>
    </source>
</evidence>
<comment type="pathway">
    <text evidence="2">Cofactor biosynthesis; tetrahydrofolate biosynthesis; 7,8-dihydrofolate from 2-amino-4-hydroxy-6-hydroxymethyl-7,8-dihydropteridine diphosphate and 4-aminobenzoate: step 2/2.</text>
</comment>